<sequence>MRDFRDAKLMAQTLRDSLTTKSITISHSQSLELVSRMFGVADWNTLSALIKSGDGTKPQRAPVIQTTTVRRPAIPLRDLVPFPGATYPLFVGRAKTINALNDAFARQTDLVIALQKQRAVDEPGFADLHEIGLRADLMELSPLPDGTLKVQVRIGRRVLIRAFSNDGSAYEAEVSDIAEDGAADAPDLILRAVTRFERYAAIRNSRMPESWPPFGQGRQPGTVADTIAAQVLLPLAHKYELLAVLDPIKRLELVEALLDVTARPLSSALQATRQRAIASARDRRHRHATLEHLLLALVDDDSAAAVMKSCRASLKQLRTKTLAYVDTDLALLAAEDGEIAQPSPAFLRVSDRAALAAQEVGYPMITGANTLLALFPETRSPAARLLAEHGVTLVRAAKAVADGVGKEEA</sequence>
<protein>
    <submittedName>
        <fullName evidence="5">LON peptidase substrate-binding domain-containing protein</fullName>
    </submittedName>
</protein>
<proteinExistence type="inferred from homology"/>
<accession>A0ABS5G189</accession>
<gene>
    <name evidence="5" type="ORF">JQ619_04590</name>
</gene>
<dbReference type="RefSeq" id="WP_172236164.1">
    <property type="nucleotide sequence ID" value="NZ_JABFDP010000007.1"/>
</dbReference>
<evidence type="ECO:0000313" key="5">
    <source>
        <dbReference type="EMBL" id="MBR1135036.1"/>
    </source>
</evidence>
<comment type="caution">
    <text evidence="5">The sequence shown here is derived from an EMBL/GenBank/DDBJ whole genome shotgun (WGS) entry which is preliminary data.</text>
</comment>
<reference evidence="6" key="1">
    <citation type="journal article" date="2021" name="ISME J.">
        <title>Evolutionary origin and ecological implication of a unique nif island in free-living Bradyrhizobium lineages.</title>
        <authorList>
            <person name="Tao J."/>
        </authorList>
    </citation>
    <scope>NUCLEOTIDE SEQUENCE [LARGE SCALE GENOMIC DNA]</scope>
    <source>
        <strain evidence="6">SZCCT0094</strain>
    </source>
</reference>
<feature type="domain" description="Clp R" evidence="4">
    <location>
        <begin position="261"/>
        <end position="407"/>
    </location>
</feature>
<dbReference type="SUPFAM" id="SSF81923">
    <property type="entry name" value="Double Clp-N motif"/>
    <property type="match status" value="1"/>
</dbReference>
<evidence type="ECO:0000259" key="4">
    <source>
        <dbReference type="PROSITE" id="PS51903"/>
    </source>
</evidence>
<dbReference type="SUPFAM" id="SSF88697">
    <property type="entry name" value="PUA domain-like"/>
    <property type="match status" value="1"/>
</dbReference>
<organism evidence="5 6">
    <name type="scientific">Bradyrhizobium denitrificans</name>
    <dbReference type="NCBI Taxonomy" id="2734912"/>
    <lineage>
        <taxon>Bacteria</taxon>
        <taxon>Pseudomonadati</taxon>
        <taxon>Pseudomonadota</taxon>
        <taxon>Alphaproteobacteria</taxon>
        <taxon>Hyphomicrobiales</taxon>
        <taxon>Nitrobacteraceae</taxon>
        <taxon>Bradyrhizobium</taxon>
    </lineage>
</organism>
<keyword evidence="2" id="KW-0677">Repeat</keyword>
<dbReference type="InterPro" id="IPR036628">
    <property type="entry name" value="Clp_N_dom_sf"/>
</dbReference>
<evidence type="ECO:0000313" key="6">
    <source>
        <dbReference type="Proteomes" id="UP001314635"/>
    </source>
</evidence>
<dbReference type="Gene3D" id="1.10.1780.10">
    <property type="entry name" value="Clp, N-terminal domain"/>
    <property type="match status" value="1"/>
</dbReference>
<dbReference type="InterPro" id="IPR046336">
    <property type="entry name" value="Lon_prtase_N_sf"/>
</dbReference>
<dbReference type="InterPro" id="IPR045517">
    <property type="entry name" value="Glyoxalase_8"/>
</dbReference>
<dbReference type="InterPro" id="IPR003111">
    <property type="entry name" value="Lon_prtase_N"/>
</dbReference>
<dbReference type="InterPro" id="IPR015947">
    <property type="entry name" value="PUA-like_sf"/>
</dbReference>
<dbReference type="PROSITE" id="PS51787">
    <property type="entry name" value="LON_N"/>
    <property type="match status" value="1"/>
</dbReference>
<dbReference type="Proteomes" id="UP001314635">
    <property type="component" value="Unassembled WGS sequence"/>
</dbReference>
<evidence type="ECO:0000256" key="2">
    <source>
        <dbReference type="PROSITE-ProRule" id="PRU01251"/>
    </source>
</evidence>
<evidence type="ECO:0000256" key="1">
    <source>
        <dbReference type="ARBA" id="ARBA00008675"/>
    </source>
</evidence>
<dbReference type="Pfam" id="PF20066">
    <property type="entry name" value="Glyoxalase_8"/>
    <property type="match status" value="1"/>
</dbReference>
<dbReference type="Gene3D" id="1.20.58.1480">
    <property type="match status" value="1"/>
</dbReference>
<dbReference type="EMBL" id="JAFCLK010000004">
    <property type="protein sequence ID" value="MBR1135036.1"/>
    <property type="molecule type" value="Genomic_DNA"/>
</dbReference>
<dbReference type="InterPro" id="IPR004176">
    <property type="entry name" value="Clp_R_N"/>
</dbReference>
<dbReference type="PROSITE" id="PS51903">
    <property type="entry name" value="CLP_R"/>
    <property type="match status" value="1"/>
</dbReference>
<keyword evidence="6" id="KW-1185">Reference proteome</keyword>
<dbReference type="Pfam" id="PF02190">
    <property type="entry name" value="LON_substr_bdg"/>
    <property type="match status" value="1"/>
</dbReference>
<dbReference type="Pfam" id="PF02861">
    <property type="entry name" value="Clp_N"/>
    <property type="match status" value="1"/>
</dbReference>
<feature type="domain" description="Lon N-terminal" evidence="3">
    <location>
        <begin position="71"/>
        <end position="262"/>
    </location>
</feature>
<evidence type="ECO:0000259" key="3">
    <source>
        <dbReference type="PROSITE" id="PS51787"/>
    </source>
</evidence>
<name>A0ABS5G189_9BRAD</name>
<comment type="similarity">
    <text evidence="1">Belongs to the ClpA/ClpB family.</text>
</comment>
<dbReference type="SMART" id="SM00464">
    <property type="entry name" value="LON"/>
    <property type="match status" value="1"/>
</dbReference>
<dbReference type="Gene3D" id="2.30.130.40">
    <property type="entry name" value="LON domain-like"/>
    <property type="match status" value="1"/>
</dbReference>